<reference evidence="2" key="1">
    <citation type="journal article" date="2019" name="bioRxiv">
        <title>The Genome of the Zebra Mussel, Dreissena polymorpha: A Resource for Invasive Species Research.</title>
        <authorList>
            <person name="McCartney M.A."/>
            <person name="Auch B."/>
            <person name="Kono T."/>
            <person name="Mallez S."/>
            <person name="Zhang Y."/>
            <person name="Obille A."/>
            <person name="Becker A."/>
            <person name="Abrahante J.E."/>
            <person name="Garbe J."/>
            <person name="Badalamenti J.P."/>
            <person name="Herman A."/>
            <person name="Mangelson H."/>
            <person name="Liachko I."/>
            <person name="Sullivan S."/>
            <person name="Sone E.D."/>
            <person name="Koren S."/>
            <person name="Silverstein K.A.T."/>
            <person name="Beckman K.B."/>
            <person name="Gohl D.M."/>
        </authorList>
    </citation>
    <scope>NUCLEOTIDE SEQUENCE</scope>
    <source>
        <strain evidence="2">Duluth1</strain>
        <tissue evidence="2">Whole animal</tissue>
    </source>
</reference>
<gene>
    <name evidence="2" type="ORF">DPMN_177730</name>
</gene>
<organism evidence="2 3">
    <name type="scientific">Dreissena polymorpha</name>
    <name type="common">Zebra mussel</name>
    <name type="synonym">Mytilus polymorpha</name>
    <dbReference type="NCBI Taxonomy" id="45954"/>
    <lineage>
        <taxon>Eukaryota</taxon>
        <taxon>Metazoa</taxon>
        <taxon>Spiralia</taxon>
        <taxon>Lophotrochozoa</taxon>
        <taxon>Mollusca</taxon>
        <taxon>Bivalvia</taxon>
        <taxon>Autobranchia</taxon>
        <taxon>Heteroconchia</taxon>
        <taxon>Euheterodonta</taxon>
        <taxon>Imparidentia</taxon>
        <taxon>Neoheterodontei</taxon>
        <taxon>Myida</taxon>
        <taxon>Dreissenoidea</taxon>
        <taxon>Dreissenidae</taxon>
        <taxon>Dreissena</taxon>
    </lineage>
</organism>
<keyword evidence="1" id="KW-0732">Signal</keyword>
<evidence type="ECO:0000313" key="2">
    <source>
        <dbReference type="EMBL" id="KAH3776308.1"/>
    </source>
</evidence>
<feature type="chain" id="PRO_5038715374" evidence="1">
    <location>
        <begin position="22"/>
        <end position="116"/>
    </location>
</feature>
<dbReference type="EMBL" id="JAIWYP010000009">
    <property type="protein sequence ID" value="KAH3776308.1"/>
    <property type="molecule type" value="Genomic_DNA"/>
</dbReference>
<evidence type="ECO:0000313" key="3">
    <source>
        <dbReference type="Proteomes" id="UP000828390"/>
    </source>
</evidence>
<reference evidence="2" key="2">
    <citation type="submission" date="2020-11" db="EMBL/GenBank/DDBJ databases">
        <authorList>
            <person name="McCartney M.A."/>
            <person name="Auch B."/>
            <person name="Kono T."/>
            <person name="Mallez S."/>
            <person name="Becker A."/>
            <person name="Gohl D.M."/>
            <person name="Silverstein K.A.T."/>
            <person name="Koren S."/>
            <person name="Bechman K.B."/>
            <person name="Herman A."/>
            <person name="Abrahante J.E."/>
            <person name="Garbe J."/>
        </authorList>
    </citation>
    <scope>NUCLEOTIDE SEQUENCE</scope>
    <source>
        <strain evidence="2">Duluth1</strain>
        <tissue evidence="2">Whole animal</tissue>
    </source>
</reference>
<protein>
    <submittedName>
        <fullName evidence="2">Uncharacterized protein</fullName>
    </submittedName>
</protein>
<dbReference type="Proteomes" id="UP000828390">
    <property type="component" value="Unassembled WGS sequence"/>
</dbReference>
<accession>A0A9D4EBJ4</accession>
<name>A0A9D4EBJ4_DREPO</name>
<comment type="caution">
    <text evidence="2">The sequence shown here is derived from an EMBL/GenBank/DDBJ whole genome shotgun (WGS) entry which is preliminary data.</text>
</comment>
<proteinExistence type="predicted"/>
<sequence>MKVVLLLWIHHLSQLIPQLRAIVAFSDIWTLSHSLHQRCAGQLSEQRDEGWSRDTRRELYTGEIWNLLTQMMNTEQENNLHSCILRQHGQEVLKLVRQGEKTQTKLARRKNHHHFN</sequence>
<feature type="signal peptide" evidence="1">
    <location>
        <begin position="1"/>
        <end position="21"/>
    </location>
</feature>
<dbReference type="AlphaFoldDB" id="A0A9D4EBJ4"/>
<evidence type="ECO:0000256" key="1">
    <source>
        <dbReference type="SAM" id="SignalP"/>
    </source>
</evidence>
<keyword evidence="3" id="KW-1185">Reference proteome</keyword>